<dbReference type="GO" id="GO:0043138">
    <property type="term" value="F:3'-5' DNA helicase activity"/>
    <property type="evidence" value="ECO:0007669"/>
    <property type="project" value="UniProtKB-EC"/>
</dbReference>
<dbReference type="EC" id="5.6.2.4" evidence="7"/>
<sequence length="699" mass="80349">MKLFIYDKFWDAFIKLSKETQQATRNFIEKFQQNSKSAAIHLESISTFKDKTLRTARVSQKYRAILKEVVPDDLYLFLWIDNHDEAMDWAKNKLISWNERTQAYQVITVDETQVISTTNQNAEHLPQLFMGKYPQSDLLEIGVPEILMPSVLKAQDINDLEQLESYLPVDAFENLFCLLDGGNIDVLKTEIKEGAVDEIASKNNARSFIELTDNEILNEALQGSLHKWKYYLHPSQSSIVNADYKGPIKLSGGAGTGKTVAALHRLKYLAKNKSDQKPILFTTFTKELSDNLRELATALEIPASSYEVHNIDHLAFAMAKEYNLLDTATKIFGLNTQKDAKEIWMEVLDDNLTELDEGFLIDEFEEVVLVQNLHSKEDYLKASRVGRGKAISKKQRIEVWDLIEQFKEKKGESKYYYKEEVFNLVSTYLKDHGITKYAHVIVDELQDFTNVELNYIRALAPEGMNDLFLVGDPLQNIYRRKINFSKAGINIRGNRSKRLRINYRTTEEINKLAFSLVSKVDFDDFDGNSEDKTGYLSLFHGMMPTYKLYWNKQQELENVTAEIKQLLQQGVHYEEILIAARRKDCVNDFRNHLHQQNIPHVDKKLLTTKSEGIRLGTFHGIKGLEFKHVFLVDVNDRTLPYTPTFIMEKLSAEEQAQYIKSEKALFYVAISRAIQKVNISGIGAPSTLIPTSITETKNK</sequence>
<dbReference type="GO" id="GO:0000725">
    <property type="term" value="P:recombinational repair"/>
    <property type="evidence" value="ECO:0007669"/>
    <property type="project" value="TreeGrafter"/>
</dbReference>
<reference evidence="11 12" key="1">
    <citation type="journal article" date="2017" name="Int. J. Syst. Evol. Microbiol.">
        <title>Arachidicoccus ginsenosidivorans sp. nov., with ginsenoside-converting activity isolated from ginseng cultivating soil.</title>
        <authorList>
            <person name="Siddiqi M.Z."/>
            <person name="Aslam Z."/>
            <person name="Im W.T."/>
        </authorList>
    </citation>
    <scope>NUCLEOTIDE SEQUENCE [LARGE SCALE GENOMIC DNA]</scope>
    <source>
        <strain evidence="11 12">Gsoil 809</strain>
    </source>
</reference>
<name>A0A5B8VNA0_9BACT</name>
<keyword evidence="12" id="KW-1185">Reference proteome</keyword>
<comment type="catalytic activity">
    <reaction evidence="8">
        <text>ATP + H2O = ADP + phosphate + H(+)</text>
        <dbReference type="Rhea" id="RHEA:13065"/>
        <dbReference type="ChEBI" id="CHEBI:15377"/>
        <dbReference type="ChEBI" id="CHEBI:15378"/>
        <dbReference type="ChEBI" id="CHEBI:30616"/>
        <dbReference type="ChEBI" id="CHEBI:43474"/>
        <dbReference type="ChEBI" id="CHEBI:456216"/>
        <dbReference type="EC" id="5.6.2.4"/>
    </reaction>
</comment>
<evidence type="ECO:0000313" key="12">
    <source>
        <dbReference type="Proteomes" id="UP000321291"/>
    </source>
</evidence>
<dbReference type="Gene3D" id="3.40.50.300">
    <property type="entry name" value="P-loop containing nucleotide triphosphate hydrolases"/>
    <property type="match status" value="3"/>
</dbReference>
<keyword evidence="4 9" id="KW-0067">ATP-binding</keyword>
<evidence type="ECO:0000256" key="3">
    <source>
        <dbReference type="ARBA" id="ARBA00022806"/>
    </source>
</evidence>
<dbReference type="EMBL" id="CP042434">
    <property type="protein sequence ID" value="QEC73064.1"/>
    <property type="molecule type" value="Genomic_DNA"/>
</dbReference>
<feature type="binding site" evidence="9">
    <location>
        <begin position="252"/>
        <end position="259"/>
    </location>
    <ligand>
        <name>ATP</name>
        <dbReference type="ChEBI" id="CHEBI:30616"/>
    </ligand>
</feature>
<evidence type="ECO:0000259" key="10">
    <source>
        <dbReference type="PROSITE" id="PS51198"/>
    </source>
</evidence>
<gene>
    <name evidence="11" type="ORF">FSB73_16635</name>
</gene>
<dbReference type="KEGG" id="agi:FSB73_16635"/>
<evidence type="ECO:0000256" key="5">
    <source>
        <dbReference type="ARBA" id="ARBA00023235"/>
    </source>
</evidence>
<dbReference type="Proteomes" id="UP000321291">
    <property type="component" value="Chromosome"/>
</dbReference>
<organism evidence="11 12">
    <name type="scientific">Arachidicoccus ginsenosidivorans</name>
    <dbReference type="NCBI Taxonomy" id="496057"/>
    <lineage>
        <taxon>Bacteria</taxon>
        <taxon>Pseudomonadati</taxon>
        <taxon>Bacteroidota</taxon>
        <taxon>Chitinophagia</taxon>
        <taxon>Chitinophagales</taxon>
        <taxon>Chitinophagaceae</taxon>
        <taxon>Arachidicoccus</taxon>
    </lineage>
</organism>
<keyword evidence="2 9" id="KW-0378">Hydrolase</keyword>
<dbReference type="InterPro" id="IPR014016">
    <property type="entry name" value="UvrD-like_ATP-bd"/>
</dbReference>
<feature type="domain" description="UvrD-like helicase ATP-binding" evidence="10">
    <location>
        <begin position="231"/>
        <end position="506"/>
    </location>
</feature>
<dbReference type="InterPro" id="IPR014017">
    <property type="entry name" value="DNA_helicase_UvrD-like_C"/>
</dbReference>
<proteinExistence type="predicted"/>
<dbReference type="GO" id="GO:0016887">
    <property type="term" value="F:ATP hydrolysis activity"/>
    <property type="evidence" value="ECO:0007669"/>
    <property type="project" value="RHEA"/>
</dbReference>
<dbReference type="PANTHER" id="PTHR11070:SF45">
    <property type="entry name" value="DNA 3'-5' HELICASE"/>
    <property type="match status" value="1"/>
</dbReference>
<protein>
    <recommendedName>
        <fullName evidence="7">DNA 3'-5' helicase</fullName>
        <ecNumber evidence="7">5.6.2.4</ecNumber>
    </recommendedName>
</protein>
<dbReference type="GO" id="GO:0005829">
    <property type="term" value="C:cytosol"/>
    <property type="evidence" value="ECO:0007669"/>
    <property type="project" value="TreeGrafter"/>
</dbReference>
<evidence type="ECO:0000256" key="4">
    <source>
        <dbReference type="ARBA" id="ARBA00022840"/>
    </source>
</evidence>
<dbReference type="PROSITE" id="PS51198">
    <property type="entry name" value="UVRD_HELICASE_ATP_BIND"/>
    <property type="match status" value="1"/>
</dbReference>
<dbReference type="RefSeq" id="WP_146784713.1">
    <property type="nucleotide sequence ID" value="NZ_CP042434.1"/>
</dbReference>
<accession>A0A5B8VNA0</accession>
<keyword evidence="5" id="KW-0413">Isomerase</keyword>
<comment type="catalytic activity">
    <reaction evidence="6">
        <text>Couples ATP hydrolysis with the unwinding of duplex DNA by translocating in the 3'-5' direction.</text>
        <dbReference type="EC" id="5.6.2.4"/>
    </reaction>
</comment>
<evidence type="ECO:0000256" key="2">
    <source>
        <dbReference type="ARBA" id="ARBA00022801"/>
    </source>
</evidence>
<evidence type="ECO:0000256" key="1">
    <source>
        <dbReference type="ARBA" id="ARBA00022741"/>
    </source>
</evidence>
<dbReference type="GO" id="GO:0003677">
    <property type="term" value="F:DNA binding"/>
    <property type="evidence" value="ECO:0007669"/>
    <property type="project" value="InterPro"/>
</dbReference>
<keyword evidence="1 9" id="KW-0547">Nucleotide-binding</keyword>
<evidence type="ECO:0000256" key="8">
    <source>
        <dbReference type="ARBA" id="ARBA00048988"/>
    </source>
</evidence>
<dbReference type="GO" id="GO:0033202">
    <property type="term" value="C:DNA helicase complex"/>
    <property type="evidence" value="ECO:0007669"/>
    <property type="project" value="TreeGrafter"/>
</dbReference>
<dbReference type="GO" id="GO:0005524">
    <property type="term" value="F:ATP binding"/>
    <property type="evidence" value="ECO:0007669"/>
    <property type="project" value="UniProtKB-UniRule"/>
</dbReference>
<dbReference type="InterPro" id="IPR000212">
    <property type="entry name" value="DNA_helicase_UvrD/REP"/>
</dbReference>
<dbReference type="AlphaFoldDB" id="A0A5B8VNA0"/>
<evidence type="ECO:0000313" key="11">
    <source>
        <dbReference type="EMBL" id="QEC73064.1"/>
    </source>
</evidence>
<keyword evidence="3 9" id="KW-0347">Helicase</keyword>
<dbReference type="Pfam" id="PF13361">
    <property type="entry name" value="UvrD_C"/>
    <property type="match status" value="2"/>
</dbReference>
<evidence type="ECO:0000256" key="6">
    <source>
        <dbReference type="ARBA" id="ARBA00034617"/>
    </source>
</evidence>
<dbReference type="Pfam" id="PF00580">
    <property type="entry name" value="UvrD-helicase"/>
    <property type="match status" value="1"/>
</dbReference>
<dbReference type="SUPFAM" id="SSF52540">
    <property type="entry name" value="P-loop containing nucleoside triphosphate hydrolases"/>
    <property type="match status" value="1"/>
</dbReference>
<evidence type="ECO:0000256" key="9">
    <source>
        <dbReference type="PROSITE-ProRule" id="PRU00560"/>
    </source>
</evidence>
<dbReference type="PANTHER" id="PTHR11070">
    <property type="entry name" value="UVRD / RECB / PCRA DNA HELICASE FAMILY MEMBER"/>
    <property type="match status" value="1"/>
</dbReference>
<dbReference type="InterPro" id="IPR027417">
    <property type="entry name" value="P-loop_NTPase"/>
</dbReference>
<dbReference type="OrthoDB" id="9810135at2"/>
<evidence type="ECO:0000256" key="7">
    <source>
        <dbReference type="ARBA" id="ARBA00034808"/>
    </source>
</evidence>